<reference evidence="2 3" key="1">
    <citation type="submission" date="2013-02" db="EMBL/GenBank/DDBJ databases">
        <title>Draft Genome Sequence of Streptomyces aurantiacus, Which Produces Setomimycin.</title>
        <authorList>
            <person name="Gruening B.A."/>
            <person name="Praeg A."/>
            <person name="Erxleben A."/>
            <person name="Guenther S."/>
            <person name="Mueller M."/>
        </authorList>
    </citation>
    <scope>NUCLEOTIDE SEQUENCE [LARGE SCALE GENOMIC DNA]</scope>
    <source>
        <strain evidence="2 3">JA 4570</strain>
    </source>
</reference>
<keyword evidence="3" id="KW-1185">Reference proteome</keyword>
<sequence length="64" mass="6816">MTQRHPWQKSSYSSGSDGSACVELAATDTTLLLRESDDPDRVLTVTREGLAALLRSLAGGPAVR</sequence>
<proteinExistence type="predicted"/>
<accession>S3ZPA6</accession>
<dbReference type="InterPro" id="IPR007278">
    <property type="entry name" value="DUF397"/>
</dbReference>
<protein>
    <recommendedName>
        <fullName evidence="1">DUF397 domain-containing protein</fullName>
    </recommendedName>
</protein>
<dbReference type="AlphaFoldDB" id="S3ZPA6"/>
<dbReference type="RefSeq" id="WP_016644883.1">
    <property type="nucleotide sequence ID" value="NZ_AOPZ01000439.1"/>
</dbReference>
<feature type="domain" description="DUF397" evidence="1">
    <location>
        <begin position="6"/>
        <end position="57"/>
    </location>
</feature>
<evidence type="ECO:0000313" key="3">
    <source>
        <dbReference type="Proteomes" id="UP000014629"/>
    </source>
</evidence>
<dbReference type="Proteomes" id="UP000014629">
    <property type="component" value="Unassembled WGS sequence"/>
</dbReference>
<name>S3ZPA6_9ACTN</name>
<comment type="caution">
    <text evidence="2">The sequence shown here is derived from an EMBL/GenBank/DDBJ whole genome shotgun (WGS) entry which is preliminary data.</text>
</comment>
<dbReference type="Pfam" id="PF04149">
    <property type="entry name" value="DUF397"/>
    <property type="match status" value="1"/>
</dbReference>
<evidence type="ECO:0000313" key="2">
    <source>
        <dbReference type="EMBL" id="EPH40180.1"/>
    </source>
</evidence>
<organism evidence="2 3">
    <name type="scientific">Streptomyces aurantiacus JA 4570</name>
    <dbReference type="NCBI Taxonomy" id="1286094"/>
    <lineage>
        <taxon>Bacteria</taxon>
        <taxon>Bacillati</taxon>
        <taxon>Actinomycetota</taxon>
        <taxon>Actinomycetes</taxon>
        <taxon>Kitasatosporales</taxon>
        <taxon>Streptomycetaceae</taxon>
        <taxon>Streptomyces</taxon>
        <taxon>Streptomyces aurantiacus group</taxon>
    </lineage>
</organism>
<evidence type="ECO:0000259" key="1">
    <source>
        <dbReference type="Pfam" id="PF04149"/>
    </source>
</evidence>
<dbReference type="EMBL" id="AOPZ01000439">
    <property type="protein sequence ID" value="EPH40180.1"/>
    <property type="molecule type" value="Genomic_DNA"/>
</dbReference>
<dbReference type="PATRIC" id="fig|1286094.4.peg.6685"/>
<gene>
    <name evidence="2" type="ORF">STRAU_6764</name>
</gene>